<proteinExistence type="predicted"/>
<dbReference type="EMBL" id="BK014756">
    <property type="protein sequence ID" value="DAD74238.1"/>
    <property type="molecule type" value="Genomic_DNA"/>
</dbReference>
<evidence type="ECO:0000313" key="1">
    <source>
        <dbReference type="EMBL" id="DAD74238.1"/>
    </source>
</evidence>
<name>A0A8S5LW41_9CAUD</name>
<organism evidence="1">
    <name type="scientific">Myoviridae sp. cto1k8</name>
    <dbReference type="NCBI Taxonomy" id="2826694"/>
    <lineage>
        <taxon>Viruses</taxon>
        <taxon>Duplodnaviria</taxon>
        <taxon>Heunggongvirae</taxon>
        <taxon>Uroviricota</taxon>
        <taxon>Caudoviricetes</taxon>
    </lineage>
</organism>
<sequence length="49" mass="5974">MFAKTLSIKFTSVYNLHEIIEVIRFILKERIMNVRFVLLKHGSIYLYRE</sequence>
<reference evidence="1" key="1">
    <citation type="journal article" date="2021" name="Proc. Natl. Acad. Sci. U.S.A.">
        <title>A Catalog of Tens of Thousands of Viruses from Human Metagenomes Reveals Hidden Associations with Chronic Diseases.</title>
        <authorList>
            <person name="Tisza M.J."/>
            <person name="Buck C.B."/>
        </authorList>
    </citation>
    <scope>NUCLEOTIDE SEQUENCE</scope>
    <source>
        <strain evidence="1">Cto1k8</strain>
    </source>
</reference>
<accession>A0A8S5LW41</accession>
<protein>
    <submittedName>
        <fullName evidence="1">Uncharacterized protein</fullName>
    </submittedName>
</protein>